<comment type="similarity">
    <text evidence="1">Belongs to the UPF0749 family.</text>
</comment>
<dbReference type="RefSeq" id="WP_090039214.1">
    <property type="nucleotide sequence ID" value="NZ_FOKI01000005.1"/>
</dbReference>
<dbReference type="AlphaFoldDB" id="A0A1I0WIV6"/>
<reference evidence="3 4" key="1">
    <citation type="submission" date="2016-10" db="EMBL/GenBank/DDBJ databases">
        <authorList>
            <person name="de Groot N.N."/>
        </authorList>
    </citation>
    <scope>NUCLEOTIDE SEQUENCE [LARGE SCALE GENOMIC DNA]</scope>
    <source>
        <strain evidence="3 4">DSM 12271</strain>
    </source>
</reference>
<accession>A0A1I0WIV6</accession>
<dbReference type="InterPro" id="IPR010273">
    <property type="entry name" value="DUF881"/>
</dbReference>
<dbReference type="PANTHER" id="PTHR37313">
    <property type="entry name" value="UPF0749 PROTEIN RV1825"/>
    <property type="match status" value="1"/>
</dbReference>
<keyword evidence="2" id="KW-0175">Coiled coil</keyword>
<proteinExistence type="inferred from homology"/>
<protein>
    <submittedName>
        <fullName evidence="3">Uncharacterized conserved protein YlxW, UPF0749 family</fullName>
    </submittedName>
</protein>
<dbReference type="STRING" id="84698.SAMN04488528_1005112"/>
<dbReference type="Gene3D" id="3.30.70.1880">
    <property type="entry name" value="Protein of unknown function DUF881"/>
    <property type="match status" value="1"/>
</dbReference>
<feature type="coiled-coil region" evidence="2">
    <location>
        <begin position="42"/>
        <end position="76"/>
    </location>
</feature>
<dbReference type="OrthoDB" id="9776196at2"/>
<evidence type="ECO:0000313" key="4">
    <source>
        <dbReference type="Proteomes" id="UP000198619"/>
    </source>
</evidence>
<evidence type="ECO:0000313" key="3">
    <source>
        <dbReference type="EMBL" id="SFA88317.1"/>
    </source>
</evidence>
<sequence length="240" mass="27187">MKKYTSQITVAFVCAILGFLLAYQFRILNDNNKNLNKNAYNSQDLVSEIEQLKKEKTEYEKKNEEVMKQIKQYEDAATSNGDVTKGLKEQLDDTRLLIGSVDVVGEGITLTLTPKSNIFSTNLTAQYLRDEELIYIVNELSYSGAEAIAINDKRVTLQTGIKSSSGNSQILINDERISPRDKIVIKAIGNKENLIQGLNFPGALDFQALQYYDKKIEESSKLEIPKFGKSYKFEYMKPVK</sequence>
<keyword evidence="4" id="KW-1185">Reference proteome</keyword>
<dbReference type="Proteomes" id="UP000198619">
    <property type="component" value="Unassembled WGS sequence"/>
</dbReference>
<organism evidence="3 4">
    <name type="scientific">Clostridium frigidicarnis</name>
    <dbReference type="NCBI Taxonomy" id="84698"/>
    <lineage>
        <taxon>Bacteria</taxon>
        <taxon>Bacillati</taxon>
        <taxon>Bacillota</taxon>
        <taxon>Clostridia</taxon>
        <taxon>Eubacteriales</taxon>
        <taxon>Clostridiaceae</taxon>
        <taxon>Clostridium</taxon>
    </lineage>
</organism>
<dbReference type="Pfam" id="PF05949">
    <property type="entry name" value="DUF881"/>
    <property type="match status" value="1"/>
</dbReference>
<dbReference type="EMBL" id="FOKI01000005">
    <property type="protein sequence ID" value="SFA88317.1"/>
    <property type="molecule type" value="Genomic_DNA"/>
</dbReference>
<gene>
    <name evidence="3" type="ORF">SAMN04488528_1005112</name>
</gene>
<evidence type="ECO:0000256" key="2">
    <source>
        <dbReference type="SAM" id="Coils"/>
    </source>
</evidence>
<name>A0A1I0WIV6_9CLOT</name>
<evidence type="ECO:0000256" key="1">
    <source>
        <dbReference type="ARBA" id="ARBA00009108"/>
    </source>
</evidence>
<dbReference type="PANTHER" id="PTHR37313:SF2">
    <property type="entry name" value="UPF0749 PROTEIN YLXX"/>
    <property type="match status" value="1"/>
</dbReference>